<keyword evidence="2 5" id="KW-0238">DNA-binding</keyword>
<gene>
    <name evidence="5" type="ORF">SAMN04489742_0955</name>
</gene>
<name>A0A1H1AJH4_9MICC</name>
<organism evidence="5 6">
    <name type="scientific">Crystallibacter crystallopoietes</name>
    <dbReference type="NCBI Taxonomy" id="37928"/>
    <lineage>
        <taxon>Bacteria</taxon>
        <taxon>Bacillati</taxon>
        <taxon>Actinomycetota</taxon>
        <taxon>Actinomycetes</taxon>
        <taxon>Micrococcales</taxon>
        <taxon>Micrococcaceae</taxon>
        <taxon>Crystallibacter</taxon>
    </lineage>
</organism>
<protein>
    <submittedName>
        <fullName evidence="5">AraC-type DNA-binding protein</fullName>
    </submittedName>
</protein>
<evidence type="ECO:0000259" key="4">
    <source>
        <dbReference type="PROSITE" id="PS01124"/>
    </source>
</evidence>
<keyword evidence="1" id="KW-0805">Transcription regulation</keyword>
<evidence type="ECO:0000256" key="3">
    <source>
        <dbReference type="ARBA" id="ARBA00023163"/>
    </source>
</evidence>
<dbReference type="SMART" id="SM00342">
    <property type="entry name" value="HTH_ARAC"/>
    <property type="match status" value="1"/>
</dbReference>
<dbReference type="InterPro" id="IPR009057">
    <property type="entry name" value="Homeodomain-like_sf"/>
</dbReference>
<dbReference type="InterPro" id="IPR050204">
    <property type="entry name" value="AraC_XylS_family_regulators"/>
</dbReference>
<dbReference type="PANTHER" id="PTHR46796">
    <property type="entry name" value="HTH-TYPE TRANSCRIPTIONAL ACTIVATOR RHAS-RELATED"/>
    <property type="match status" value="1"/>
</dbReference>
<evidence type="ECO:0000256" key="1">
    <source>
        <dbReference type="ARBA" id="ARBA00023015"/>
    </source>
</evidence>
<dbReference type="PRINTS" id="PR00032">
    <property type="entry name" value="HTHARAC"/>
</dbReference>
<keyword evidence="3" id="KW-0804">Transcription</keyword>
<dbReference type="InterPro" id="IPR018062">
    <property type="entry name" value="HTH_AraC-typ_CS"/>
</dbReference>
<dbReference type="PROSITE" id="PS01124">
    <property type="entry name" value="HTH_ARAC_FAMILY_2"/>
    <property type="match status" value="1"/>
</dbReference>
<dbReference type="PANTHER" id="PTHR46796:SF6">
    <property type="entry name" value="ARAC SUBFAMILY"/>
    <property type="match status" value="1"/>
</dbReference>
<dbReference type="GO" id="GO:0043565">
    <property type="term" value="F:sequence-specific DNA binding"/>
    <property type="evidence" value="ECO:0007669"/>
    <property type="project" value="InterPro"/>
</dbReference>
<dbReference type="PROSITE" id="PS00041">
    <property type="entry name" value="HTH_ARAC_FAMILY_1"/>
    <property type="match status" value="1"/>
</dbReference>
<dbReference type="Proteomes" id="UP000181917">
    <property type="component" value="Unassembled WGS sequence"/>
</dbReference>
<dbReference type="EMBL" id="FNKH01000002">
    <property type="protein sequence ID" value="SDQ39782.1"/>
    <property type="molecule type" value="Genomic_DNA"/>
</dbReference>
<dbReference type="STRING" id="37928.SAMN04489742_0955"/>
<dbReference type="Pfam" id="PF14525">
    <property type="entry name" value="AraC_binding_2"/>
    <property type="match status" value="1"/>
</dbReference>
<dbReference type="InterPro" id="IPR035418">
    <property type="entry name" value="AraC-bd_2"/>
</dbReference>
<dbReference type="GO" id="GO:0003700">
    <property type="term" value="F:DNA-binding transcription factor activity"/>
    <property type="evidence" value="ECO:0007669"/>
    <property type="project" value="InterPro"/>
</dbReference>
<evidence type="ECO:0000256" key="2">
    <source>
        <dbReference type="ARBA" id="ARBA00023125"/>
    </source>
</evidence>
<evidence type="ECO:0000313" key="5">
    <source>
        <dbReference type="EMBL" id="SDQ39782.1"/>
    </source>
</evidence>
<dbReference type="Gene3D" id="1.10.10.60">
    <property type="entry name" value="Homeodomain-like"/>
    <property type="match status" value="1"/>
</dbReference>
<feature type="domain" description="HTH araC/xylS-type" evidence="4">
    <location>
        <begin position="222"/>
        <end position="323"/>
    </location>
</feature>
<dbReference type="SUPFAM" id="SSF46689">
    <property type="entry name" value="Homeodomain-like"/>
    <property type="match status" value="1"/>
</dbReference>
<keyword evidence="6" id="KW-1185">Reference proteome</keyword>
<dbReference type="InterPro" id="IPR018060">
    <property type="entry name" value="HTH_AraC"/>
</dbReference>
<sequence length="325" mass="35378">MAGVATGKSSLTRPSQGVVRFSTAGLPEPRRVELWENHNARSLIGLGCRTLSEAALEATELNLQLPRIQFAHVAGNPHVVERTQSYISANPADAVVVYFNLDGEAFFYHRDGCEMLRPGQAVLYDADQPFMRGFSHGLRELALKIPRPIYKEISGRSSLGRPQIFDFRSSEVAGQHANALAGLMKSALADPEPDGAGLEASALDLFRILVNGDDGGGTGHFAAARSFIMQRLRDPQLSAPLVAAAIGISDRQLSRVFAQEGISVVRFIREERLQLARRLLADPGNPRQPMARLAAELGFSSQAHFSRAYKELFGVSPLQARKAAH</sequence>
<accession>A0A1H1AJH4</accession>
<dbReference type="AlphaFoldDB" id="A0A1H1AJH4"/>
<proteinExistence type="predicted"/>
<dbReference type="InterPro" id="IPR020449">
    <property type="entry name" value="Tscrpt_reg_AraC-type_HTH"/>
</dbReference>
<evidence type="ECO:0000313" key="6">
    <source>
        <dbReference type="Proteomes" id="UP000181917"/>
    </source>
</evidence>
<dbReference type="Pfam" id="PF12833">
    <property type="entry name" value="HTH_18"/>
    <property type="match status" value="1"/>
</dbReference>
<reference evidence="5 6" key="1">
    <citation type="submission" date="2016-10" db="EMBL/GenBank/DDBJ databases">
        <authorList>
            <person name="de Groot N.N."/>
        </authorList>
    </citation>
    <scope>NUCLEOTIDE SEQUENCE [LARGE SCALE GENOMIC DNA]</scope>
    <source>
        <strain evidence="5 6">DSM 20117</strain>
    </source>
</reference>